<name>A0A3Q3W274_MOLML</name>
<dbReference type="Ensembl" id="ENSMMOT00000002545.1">
    <property type="protein sequence ID" value="ENSMMOP00000002504.1"/>
    <property type="gene ID" value="ENSMMOG00000002033.1"/>
</dbReference>
<keyword evidence="2" id="KW-1185">Reference proteome</keyword>
<evidence type="ECO:0000313" key="1">
    <source>
        <dbReference type="Ensembl" id="ENSMMOP00000002504.1"/>
    </source>
</evidence>
<sequence>MFIRCPWRCVHQHCRMGQSQTERMMHETWKHVKTESQNITMIISILYWYDSLIDTGTNPFNKLKIAYRFSWAPSTPLLHLDHPAGTQNELQKLYLCEFAVT</sequence>
<evidence type="ECO:0000313" key="2">
    <source>
        <dbReference type="Proteomes" id="UP000261620"/>
    </source>
</evidence>
<dbReference type="Proteomes" id="UP000261620">
    <property type="component" value="Unplaced"/>
</dbReference>
<dbReference type="AlphaFoldDB" id="A0A3Q3W274"/>
<reference evidence="1" key="2">
    <citation type="submission" date="2025-09" db="UniProtKB">
        <authorList>
            <consortium name="Ensembl"/>
        </authorList>
    </citation>
    <scope>IDENTIFICATION</scope>
</reference>
<organism evidence="1 2">
    <name type="scientific">Mola mola</name>
    <name type="common">Ocean sunfish</name>
    <name type="synonym">Tetraodon mola</name>
    <dbReference type="NCBI Taxonomy" id="94237"/>
    <lineage>
        <taxon>Eukaryota</taxon>
        <taxon>Metazoa</taxon>
        <taxon>Chordata</taxon>
        <taxon>Craniata</taxon>
        <taxon>Vertebrata</taxon>
        <taxon>Euteleostomi</taxon>
        <taxon>Actinopterygii</taxon>
        <taxon>Neopterygii</taxon>
        <taxon>Teleostei</taxon>
        <taxon>Neoteleostei</taxon>
        <taxon>Acanthomorphata</taxon>
        <taxon>Eupercaria</taxon>
        <taxon>Tetraodontiformes</taxon>
        <taxon>Molidae</taxon>
        <taxon>Mola</taxon>
    </lineage>
</organism>
<proteinExistence type="predicted"/>
<protein>
    <submittedName>
        <fullName evidence="1">Uncharacterized protein</fullName>
    </submittedName>
</protein>
<accession>A0A3Q3W274</accession>
<reference evidence="1" key="1">
    <citation type="submission" date="2025-08" db="UniProtKB">
        <authorList>
            <consortium name="Ensembl"/>
        </authorList>
    </citation>
    <scope>IDENTIFICATION</scope>
</reference>